<evidence type="ECO:0000256" key="3">
    <source>
        <dbReference type="ARBA" id="ARBA00022552"/>
    </source>
</evidence>
<dbReference type="GO" id="GO:0005737">
    <property type="term" value="C:cytoplasm"/>
    <property type="evidence" value="ECO:0007669"/>
    <property type="project" value="UniProtKB-SubCell"/>
</dbReference>
<evidence type="ECO:0000256" key="9">
    <source>
        <dbReference type="SAM" id="MobiDB-lite"/>
    </source>
</evidence>
<evidence type="ECO:0000256" key="8">
    <source>
        <dbReference type="HAMAP-Rule" id="MF_01877"/>
    </source>
</evidence>
<dbReference type="InterPro" id="IPR001597">
    <property type="entry name" value="ArAA_b-elim_lyase/Thr_aldolase"/>
</dbReference>
<keyword evidence="5 8" id="KW-0808">Transferase</keyword>
<evidence type="ECO:0000313" key="12">
    <source>
        <dbReference type="EMBL" id="TMQ56188.1"/>
    </source>
</evidence>
<dbReference type="EC" id="2.1.1.198" evidence="8"/>
<keyword evidence="3 8" id="KW-0698">rRNA processing</keyword>
<evidence type="ECO:0000256" key="1">
    <source>
        <dbReference type="ARBA" id="ARBA00001933"/>
    </source>
</evidence>
<feature type="compositionally biased region" description="Basic residues" evidence="9">
    <location>
        <begin position="266"/>
        <end position="279"/>
    </location>
</feature>
<dbReference type="CDD" id="cd11648">
    <property type="entry name" value="RsmI"/>
    <property type="match status" value="1"/>
</dbReference>
<feature type="domain" description="Tetrapyrrole methylase" evidence="10">
    <location>
        <begin position="325"/>
        <end position="524"/>
    </location>
</feature>
<reference evidence="12 13" key="1">
    <citation type="journal article" date="2019" name="Nat. Microbiol.">
        <title>Mediterranean grassland soil C-N compound turnover is dependent on rainfall and depth, and is mediated by genomically divergent microorganisms.</title>
        <authorList>
            <person name="Diamond S."/>
            <person name="Andeer P.F."/>
            <person name="Li Z."/>
            <person name="Crits-Christoph A."/>
            <person name="Burstein D."/>
            <person name="Anantharaman K."/>
            <person name="Lane K.R."/>
            <person name="Thomas B.C."/>
            <person name="Pan C."/>
            <person name="Northen T.R."/>
            <person name="Banfield J.F."/>
        </authorList>
    </citation>
    <scope>NUCLEOTIDE SEQUENCE [LARGE SCALE GENOMIC DNA]</scope>
    <source>
        <strain evidence="12">WS_4</strain>
    </source>
</reference>
<accession>A0A538SXR6</accession>
<dbReference type="InterPro" id="IPR014776">
    <property type="entry name" value="4pyrrole_Mease_sub2"/>
</dbReference>
<organism evidence="12 13">
    <name type="scientific">Eiseniibacteriota bacterium</name>
    <dbReference type="NCBI Taxonomy" id="2212470"/>
    <lineage>
        <taxon>Bacteria</taxon>
        <taxon>Candidatus Eiseniibacteriota</taxon>
    </lineage>
</organism>
<evidence type="ECO:0000256" key="6">
    <source>
        <dbReference type="ARBA" id="ARBA00022691"/>
    </source>
</evidence>
<comment type="function">
    <text evidence="8">Catalyzes the 2'-O-methylation of the ribose of cytidine 1402 (C1402) in 16S rRNA.</text>
</comment>
<dbReference type="NCBIfam" id="TIGR00096">
    <property type="entry name" value="16S rRNA (cytidine(1402)-2'-O)-methyltransferase"/>
    <property type="match status" value="1"/>
</dbReference>
<dbReference type="Pfam" id="PF00590">
    <property type="entry name" value="TP_methylase"/>
    <property type="match status" value="1"/>
</dbReference>
<sequence length="565" mass="61102">MTTTYVDLRSDTVTRPTPSMRRAMAEAEVGDDVFGEDPTVCLLEEETATLLGKEAALLVPSGCMGNEIAVSVHTRAGDSILLDRYCHIVQVEARAVTEMLGRRFLLRDGDRGRLRPEEVDAAAPHGEPGQAPLGLVEVENTHNWASGAIYPLERLEAVALAARARSLPVHLDGARLWNASAATGIAPASYAACADSVMVCGNSCGRSHPRAPAPRRAARLRSCEGETARRVVCGDGGPHDRPGRDRDEHRHRKCDHTPREASGVRPRGRLRGSPRRSLRRAGAVPCGDAPRRGRRRGRTGDRGGPGRGPIGAGPLTDPSEPQPGTLYLVGTPIGNVEDLSPRARRILGAVDLIAAEDTRHTQGLLTRFAIRRPLVSYHDHNKVRRTPEVIEKLKSGLSVAIVSDAGSPGISDPAFTLVRAAVAAGIPLVPIPGPSSALCALEVSGLPTDRFSFEGFLPRRSSRRRARIEELREDPRTLIFFESPHRLRECLRDLAESLGERPASISRELTKKFEETRRGTLPSLLEWVESEPPRGEFVVVVAGAPRADAGLSREGVSENEGEEEA</sequence>
<dbReference type="Gene3D" id="3.40.1010.10">
    <property type="entry name" value="Cobalt-precorrin-4 Transmethylase, Domain 1"/>
    <property type="match status" value="1"/>
</dbReference>
<gene>
    <name evidence="8 12" type="primary">rsmI</name>
    <name evidence="12" type="ORF">E6K74_00480</name>
</gene>
<name>A0A538SXR6_UNCEI</name>
<dbReference type="InterPro" id="IPR015424">
    <property type="entry name" value="PyrdxlP-dep_Trfase"/>
</dbReference>
<dbReference type="EMBL" id="VBOU01000003">
    <property type="protein sequence ID" value="TMQ56188.1"/>
    <property type="molecule type" value="Genomic_DNA"/>
</dbReference>
<evidence type="ECO:0000256" key="2">
    <source>
        <dbReference type="ARBA" id="ARBA00022490"/>
    </source>
</evidence>
<dbReference type="PANTHER" id="PTHR46111:SF1">
    <property type="entry name" value="RIBOSOMAL RNA SMALL SUBUNIT METHYLTRANSFERASE I"/>
    <property type="match status" value="1"/>
</dbReference>
<evidence type="ECO:0000313" key="13">
    <source>
        <dbReference type="Proteomes" id="UP000319829"/>
    </source>
</evidence>
<dbReference type="AlphaFoldDB" id="A0A538SXR6"/>
<comment type="subcellular location">
    <subcellularLocation>
        <location evidence="8">Cytoplasm</location>
    </subcellularLocation>
</comment>
<keyword evidence="4 8" id="KW-0489">Methyltransferase</keyword>
<protein>
    <recommendedName>
        <fullName evidence="8">Ribosomal RNA small subunit methyltransferase I</fullName>
        <ecNumber evidence="8">2.1.1.198</ecNumber>
    </recommendedName>
    <alternativeName>
        <fullName evidence="8">16S rRNA 2'-O-ribose C1402 methyltransferase</fullName>
    </alternativeName>
    <alternativeName>
        <fullName evidence="8">rRNA (cytidine-2'-O-)-methyltransferase RsmI</fullName>
    </alternativeName>
</protein>
<comment type="catalytic activity">
    <reaction evidence="8">
        <text>cytidine(1402) in 16S rRNA + S-adenosyl-L-methionine = 2'-O-methylcytidine(1402) in 16S rRNA + S-adenosyl-L-homocysteine + H(+)</text>
        <dbReference type="Rhea" id="RHEA:42924"/>
        <dbReference type="Rhea" id="RHEA-COMP:10285"/>
        <dbReference type="Rhea" id="RHEA-COMP:10286"/>
        <dbReference type="ChEBI" id="CHEBI:15378"/>
        <dbReference type="ChEBI" id="CHEBI:57856"/>
        <dbReference type="ChEBI" id="CHEBI:59789"/>
        <dbReference type="ChEBI" id="CHEBI:74495"/>
        <dbReference type="ChEBI" id="CHEBI:82748"/>
        <dbReference type="EC" id="2.1.1.198"/>
    </reaction>
</comment>
<dbReference type="GO" id="GO:0016829">
    <property type="term" value="F:lyase activity"/>
    <property type="evidence" value="ECO:0007669"/>
    <property type="project" value="InterPro"/>
</dbReference>
<dbReference type="Gene3D" id="3.40.640.10">
    <property type="entry name" value="Type I PLP-dependent aspartate aminotransferase-like (Major domain)"/>
    <property type="match status" value="1"/>
</dbReference>
<dbReference type="Pfam" id="PF01212">
    <property type="entry name" value="Beta_elim_lyase"/>
    <property type="match status" value="1"/>
</dbReference>
<feature type="domain" description="Aromatic amino acid beta-eliminating lyase/threonine aldolase" evidence="11">
    <location>
        <begin position="7"/>
        <end position="201"/>
    </location>
</feature>
<dbReference type="Proteomes" id="UP000319829">
    <property type="component" value="Unassembled WGS sequence"/>
</dbReference>
<dbReference type="HAMAP" id="MF_01877">
    <property type="entry name" value="16SrRNA_methyltr_I"/>
    <property type="match status" value="1"/>
</dbReference>
<dbReference type="SUPFAM" id="SSF53790">
    <property type="entry name" value="Tetrapyrrole methylase"/>
    <property type="match status" value="1"/>
</dbReference>
<dbReference type="InterPro" id="IPR008189">
    <property type="entry name" value="rRNA_ssu_MeTfrase_I"/>
</dbReference>
<comment type="caution">
    <text evidence="12">The sequence shown here is derived from an EMBL/GenBank/DDBJ whole genome shotgun (WGS) entry which is preliminary data.</text>
</comment>
<comment type="similarity">
    <text evidence="8">Belongs to the methyltransferase superfamily. RsmI family.</text>
</comment>
<dbReference type="Gene3D" id="3.30.950.10">
    <property type="entry name" value="Methyltransferase, Cobalt-precorrin-4 Transmethylase, Domain 2"/>
    <property type="match status" value="1"/>
</dbReference>
<evidence type="ECO:0000256" key="4">
    <source>
        <dbReference type="ARBA" id="ARBA00022603"/>
    </source>
</evidence>
<keyword evidence="2 8" id="KW-0963">Cytoplasm</keyword>
<evidence type="ECO:0000259" key="11">
    <source>
        <dbReference type="Pfam" id="PF01212"/>
    </source>
</evidence>
<dbReference type="InterPro" id="IPR015421">
    <property type="entry name" value="PyrdxlP-dep_Trfase_major"/>
</dbReference>
<feature type="compositionally biased region" description="Basic and acidic residues" evidence="9">
    <location>
        <begin position="237"/>
        <end position="248"/>
    </location>
</feature>
<keyword evidence="6 8" id="KW-0949">S-adenosyl-L-methionine</keyword>
<dbReference type="FunFam" id="3.30.950.10:FF:000002">
    <property type="entry name" value="Ribosomal RNA small subunit methyltransferase I"/>
    <property type="match status" value="1"/>
</dbReference>
<dbReference type="PANTHER" id="PTHR46111">
    <property type="entry name" value="RIBOSOMAL RNA SMALL SUBUNIT METHYLTRANSFERASE I"/>
    <property type="match status" value="1"/>
</dbReference>
<dbReference type="InterPro" id="IPR014777">
    <property type="entry name" value="4pyrrole_Mease_sub1"/>
</dbReference>
<comment type="cofactor">
    <cofactor evidence="1">
        <name>pyridoxal 5'-phosphate</name>
        <dbReference type="ChEBI" id="CHEBI:597326"/>
    </cofactor>
</comment>
<proteinExistence type="inferred from homology"/>
<feature type="region of interest" description="Disordered" evidence="9">
    <location>
        <begin position="230"/>
        <end position="327"/>
    </location>
</feature>
<dbReference type="SUPFAM" id="SSF53383">
    <property type="entry name" value="PLP-dependent transferases"/>
    <property type="match status" value="1"/>
</dbReference>
<evidence type="ECO:0000259" key="10">
    <source>
        <dbReference type="Pfam" id="PF00590"/>
    </source>
</evidence>
<evidence type="ECO:0000256" key="7">
    <source>
        <dbReference type="ARBA" id="ARBA00022898"/>
    </source>
</evidence>
<feature type="compositionally biased region" description="Gly residues" evidence="9">
    <location>
        <begin position="302"/>
        <end position="311"/>
    </location>
</feature>
<dbReference type="GO" id="GO:0006520">
    <property type="term" value="P:amino acid metabolic process"/>
    <property type="evidence" value="ECO:0007669"/>
    <property type="project" value="InterPro"/>
</dbReference>
<dbReference type="InterPro" id="IPR000878">
    <property type="entry name" value="4pyrrol_Mease"/>
</dbReference>
<dbReference type="GO" id="GO:0070677">
    <property type="term" value="F:rRNA (cytosine-2'-O-)-methyltransferase activity"/>
    <property type="evidence" value="ECO:0007669"/>
    <property type="project" value="UniProtKB-UniRule"/>
</dbReference>
<evidence type="ECO:0000256" key="5">
    <source>
        <dbReference type="ARBA" id="ARBA00022679"/>
    </source>
</evidence>
<keyword evidence="7" id="KW-0663">Pyridoxal phosphate</keyword>
<dbReference type="InterPro" id="IPR035996">
    <property type="entry name" value="4pyrrol_Methylase_sf"/>
</dbReference>